<dbReference type="Pfam" id="PF04471">
    <property type="entry name" value="Mrr_cat"/>
    <property type="match status" value="1"/>
</dbReference>
<protein>
    <submittedName>
        <fullName evidence="2">Restriction endonuclease</fullName>
    </submittedName>
</protein>
<dbReference type="GO" id="GO:0003677">
    <property type="term" value="F:DNA binding"/>
    <property type="evidence" value="ECO:0007669"/>
    <property type="project" value="InterPro"/>
</dbReference>
<dbReference type="SUPFAM" id="SSF52980">
    <property type="entry name" value="Restriction endonuclease-like"/>
    <property type="match status" value="1"/>
</dbReference>
<dbReference type="Proteomes" id="UP000642488">
    <property type="component" value="Unassembled WGS sequence"/>
</dbReference>
<name>A0A934IGF0_9RHOB</name>
<dbReference type="RefSeq" id="WP_198915291.1">
    <property type="nucleotide sequence ID" value="NZ_JAEKPD010000004.1"/>
</dbReference>
<evidence type="ECO:0000313" key="3">
    <source>
        <dbReference type="Proteomes" id="UP000642488"/>
    </source>
</evidence>
<keyword evidence="3" id="KW-1185">Reference proteome</keyword>
<keyword evidence="2" id="KW-0255">Endonuclease</keyword>
<dbReference type="EMBL" id="JAEKPD010000004">
    <property type="protein sequence ID" value="MBJ3762110.1"/>
    <property type="molecule type" value="Genomic_DNA"/>
</dbReference>
<organism evidence="2 3">
    <name type="scientific">Palleronia pontilimi</name>
    <dbReference type="NCBI Taxonomy" id="1964209"/>
    <lineage>
        <taxon>Bacteria</taxon>
        <taxon>Pseudomonadati</taxon>
        <taxon>Pseudomonadota</taxon>
        <taxon>Alphaproteobacteria</taxon>
        <taxon>Rhodobacterales</taxon>
        <taxon>Roseobacteraceae</taxon>
        <taxon>Palleronia</taxon>
    </lineage>
</organism>
<dbReference type="InterPro" id="IPR007560">
    <property type="entry name" value="Restrct_endonuc_IV_Mrr"/>
</dbReference>
<proteinExistence type="predicted"/>
<sequence>MKAVTNPRWNPDNPIEIAPEVYEKQVVSWLRSAGQELQGFTVSHLEKIHGNGGEYSIDGWAEFEIFGGTKICVLVECKRHRRPVERDVILGVHAKAQAIGAQKSIVFTTSGFQRGAIEFATSAGIALVIFVDGKLTYATRSREPLREAGYPSDLPDFAGQMICSEGNRTSILTITDDRIKPLADWFRSESEARFR</sequence>
<dbReference type="InterPro" id="IPR011335">
    <property type="entry name" value="Restrct_endonuc-II-like"/>
</dbReference>
<feature type="domain" description="Restriction endonuclease type IV Mrr" evidence="1">
    <location>
        <begin position="37"/>
        <end position="128"/>
    </location>
</feature>
<keyword evidence="2" id="KW-0378">Hydrolase</keyword>
<dbReference type="Gene3D" id="3.40.1350.10">
    <property type="match status" value="1"/>
</dbReference>
<dbReference type="GO" id="GO:0009307">
    <property type="term" value="P:DNA restriction-modification system"/>
    <property type="evidence" value="ECO:0007669"/>
    <property type="project" value="InterPro"/>
</dbReference>
<keyword evidence="2" id="KW-0540">Nuclease</keyword>
<dbReference type="GO" id="GO:0004519">
    <property type="term" value="F:endonuclease activity"/>
    <property type="evidence" value="ECO:0007669"/>
    <property type="project" value="UniProtKB-KW"/>
</dbReference>
<comment type="caution">
    <text evidence="2">The sequence shown here is derived from an EMBL/GenBank/DDBJ whole genome shotgun (WGS) entry which is preliminary data.</text>
</comment>
<dbReference type="InterPro" id="IPR011856">
    <property type="entry name" value="tRNA_endonuc-like_dom_sf"/>
</dbReference>
<dbReference type="AlphaFoldDB" id="A0A934IGF0"/>
<reference evidence="2" key="1">
    <citation type="submission" date="2020-12" db="EMBL/GenBank/DDBJ databases">
        <title>Bacterial taxonomy.</title>
        <authorList>
            <person name="Pan X."/>
        </authorList>
    </citation>
    <scope>NUCLEOTIDE SEQUENCE</scope>
    <source>
        <strain evidence="2">KCTC 52957</strain>
    </source>
</reference>
<accession>A0A934IGF0</accession>
<evidence type="ECO:0000259" key="1">
    <source>
        <dbReference type="Pfam" id="PF04471"/>
    </source>
</evidence>
<gene>
    <name evidence="2" type="ORF">ILP92_05055</name>
</gene>
<evidence type="ECO:0000313" key="2">
    <source>
        <dbReference type="EMBL" id="MBJ3762110.1"/>
    </source>
</evidence>